<reference evidence="2" key="1">
    <citation type="submission" date="2024-02" db="UniProtKB">
        <authorList>
            <consortium name="WormBaseParasite"/>
        </authorList>
    </citation>
    <scope>IDENTIFICATION</scope>
</reference>
<organism evidence="1 2">
    <name type="scientific">Mesorhabditis belari</name>
    <dbReference type="NCBI Taxonomy" id="2138241"/>
    <lineage>
        <taxon>Eukaryota</taxon>
        <taxon>Metazoa</taxon>
        <taxon>Ecdysozoa</taxon>
        <taxon>Nematoda</taxon>
        <taxon>Chromadorea</taxon>
        <taxon>Rhabditida</taxon>
        <taxon>Rhabditina</taxon>
        <taxon>Rhabditomorpha</taxon>
        <taxon>Rhabditoidea</taxon>
        <taxon>Rhabditidae</taxon>
        <taxon>Mesorhabditinae</taxon>
        <taxon>Mesorhabditis</taxon>
    </lineage>
</organism>
<sequence>MAFFLLRGRLNPLRYLSIRSLAIKRKEDLNSVRLLKSKKAASKIDHIVPRISVKKALFAEQLSLANDFDSMFFF</sequence>
<proteinExistence type="predicted"/>
<dbReference type="WBParaSite" id="MBELARI_LOCUS13670">
    <property type="protein sequence ID" value="MBELARI_LOCUS13670"/>
    <property type="gene ID" value="MBELARI_LOCUS13670"/>
</dbReference>
<dbReference type="AlphaFoldDB" id="A0AAF3EI45"/>
<evidence type="ECO:0000313" key="1">
    <source>
        <dbReference type="Proteomes" id="UP000887575"/>
    </source>
</evidence>
<name>A0AAF3EI45_9BILA</name>
<protein>
    <submittedName>
        <fullName evidence="2">Uncharacterized protein</fullName>
    </submittedName>
</protein>
<dbReference type="Proteomes" id="UP000887575">
    <property type="component" value="Unassembled WGS sequence"/>
</dbReference>
<evidence type="ECO:0000313" key="2">
    <source>
        <dbReference type="WBParaSite" id="MBELARI_LOCUS13670"/>
    </source>
</evidence>
<keyword evidence="1" id="KW-1185">Reference proteome</keyword>
<accession>A0AAF3EI45</accession>